<dbReference type="InterPro" id="IPR011711">
    <property type="entry name" value="GntR_C"/>
</dbReference>
<organism evidence="5 6">
    <name type="scientific">Oceanobacillus profundus</name>
    <dbReference type="NCBI Taxonomy" id="372463"/>
    <lineage>
        <taxon>Bacteria</taxon>
        <taxon>Bacillati</taxon>
        <taxon>Bacillota</taxon>
        <taxon>Bacilli</taxon>
        <taxon>Bacillales</taxon>
        <taxon>Bacillaceae</taxon>
        <taxon>Oceanobacillus</taxon>
    </lineage>
</organism>
<protein>
    <submittedName>
        <fullName evidence="5">FadR family transcriptional regulator</fullName>
    </submittedName>
</protein>
<dbReference type="Gene3D" id="1.20.120.530">
    <property type="entry name" value="GntR ligand-binding domain-like"/>
    <property type="match status" value="1"/>
</dbReference>
<dbReference type="SMART" id="SM00345">
    <property type="entry name" value="HTH_GNTR"/>
    <property type="match status" value="1"/>
</dbReference>
<dbReference type="Pfam" id="PF00392">
    <property type="entry name" value="GntR"/>
    <property type="match status" value="1"/>
</dbReference>
<evidence type="ECO:0000256" key="2">
    <source>
        <dbReference type="ARBA" id="ARBA00023125"/>
    </source>
</evidence>
<dbReference type="GO" id="GO:0003700">
    <property type="term" value="F:DNA-binding transcription factor activity"/>
    <property type="evidence" value="ECO:0007669"/>
    <property type="project" value="InterPro"/>
</dbReference>
<dbReference type="PANTHER" id="PTHR43537">
    <property type="entry name" value="TRANSCRIPTIONAL REGULATOR, GNTR FAMILY"/>
    <property type="match status" value="1"/>
</dbReference>
<evidence type="ECO:0000256" key="1">
    <source>
        <dbReference type="ARBA" id="ARBA00023015"/>
    </source>
</evidence>
<proteinExistence type="predicted"/>
<dbReference type="PRINTS" id="PR00035">
    <property type="entry name" value="HTHGNTR"/>
</dbReference>
<dbReference type="OrthoDB" id="9782299at2"/>
<comment type="caution">
    <text evidence="5">The sequence shown here is derived from an EMBL/GenBank/DDBJ whole genome shotgun (WGS) entry which is preliminary data.</text>
</comment>
<keyword evidence="2" id="KW-0238">DNA-binding</keyword>
<dbReference type="InterPro" id="IPR000524">
    <property type="entry name" value="Tscrpt_reg_HTH_GntR"/>
</dbReference>
<evidence type="ECO:0000313" key="6">
    <source>
        <dbReference type="Proteomes" id="UP000285456"/>
    </source>
</evidence>
<dbReference type="Proteomes" id="UP000285456">
    <property type="component" value="Unassembled WGS sequence"/>
</dbReference>
<evidence type="ECO:0000256" key="3">
    <source>
        <dbReference type="ARBA" id="ARBA00023163"/>
    </source>
</evidence>
<dbReference type="InterPro" id="IPR036388">
    <property type="entry name" value="WH-like_DNA-bd_sf"/>
</dbReference>
<dbReference type="GO" id="GO:0003677">
    <property type="term" value="F:DNA binding"/>
    <property type="evidence" value="ECO:0007669"/>
    <property type="project" value="UniProtKB-KW"/>
</dbReference>
<evidence type="ECO:0000313" key="5">
    <source>
        <dbReference type="EMBL" id="RHW34465.1"/>
    </source>
</evidence>
<dbReference type="EMBL" id="QWEH01000002">
    <property type="protein sequence ID" value="RHW34465.1"/>
    <property type="molecule type" value="Genomic_DNA"/>
</dbReference>
<dbReference type="AlphaFoldDB" id="A0A417YMD5"/>
<name>A0A417YMD5_9BACI</name>
<accession>A0A417YMD5</accession>
<keyword evidence="3" id="KW-0804">Transcription</keyword>
<dbReference type="RefSeq" id="WP_118888754.1">
    <property type="nucleotide sequence ID" value="NZ_PHUT01000002.1"/>
</dbReference>
<sequence>MKIERKKVSELVLEELKEMIKAGKFPPNSQLPSENELVKMFGVSRSPIREALSVLAAGGLIESRQGGRSWVKEVNVAEMLKQVHFEMIKVEEVQNLLELRTIVESNAAYLAAKRHKQEDIVDLKASLEAFSQTVKDPYINGFEADYAFHRIIVRSAYNPFLTQTMDNISDLHLKAVQFSLSKNQGWEVRRKTVYAEHEKIYLAIKNRDAQTAMEAVAEHLTNARIKLGDKRVTVEDNTSEIQ</sequence>
<reference evidence="5 6" key="1">
    <citation type="journal article" date="2007" name="Int. J. Syst. Evol. Microbiol.">
        <title>Oceanobacillus profundus sp. nov., isolated from a deep-sea sediment core.</title>
        <authorList>
            <person name="Kim Y.G."/>
            <person name="Choi D.H."/>
            <person name="Hyun S."/>
            <person name="Cho B.C."/>
        </authorList>
    </citation>
    <scope>NUCLEOTIDE SEQUENCE [LARGE SCALE GENOMIC DNA]</scope>
    <source>
        <strain evidence="5 6">DSM 18246</strain>
    </source>
</reference>
<keyword evidence="1" id="KW-0805">Transcription regulation</keyword>
<dbReference type="CDD" id="cd07377">
    <property type="entry name" value="WHTH_GntR"/>
    <property type="match status" value="1"/>
</dbReference>
<dbReference type="SUPFAM" id="SSF48008">
    <property type="entry name" value="GntR ligand-binding domain-like"/>
    <property type="match status" value="1"/>
</dbReference>
<dbReference type="SMART" id="SM00895">
    <property type="entry name" value="FCD"/>
    <property type="match status" value="1"/>
</dbReference>
<dbReference type="Gene3D" id="1.10.10.10">
    <property type="entry name" value="Winged helix-like DNA-binding domain superfamily/Winged helix DNA-binding domain"/>
    <property type="match status" value="1"/>
</dbReference>
<dbReference type="SUPFAM" id="SSF46785">
    <property type="entry name" value="Winged helix' DNA-binding domain"/>
    <property type="match status" value="1"/>
</dbReference>
<dbReference type="PANTHER" id="PTHR43537:SF5">
    <property type="entry name" value="UXU OPERON TRANSCRIPTIONAL REGULATOR"/>
    <property type="match status" value="1"/>
</dbReference>
<evidence type="ECO:0000259" key="4">
    <source>
        <dbReference type="PROSITE" id="PS50949"/>
    </source>
</evidence>
<keyword evidence="6" id="KW-1185">Reference proteome</keyword>
<dbReference type="InterPro" id="IPR036390">
    <property type="entry name" value="WH_DNA-bd_sf"/>
</dbReference>
<dbReference type="Pfam" id="PF07729">
    <property type="entry name" value="FCD"/>
    <property type="match status" value="1"/>
</dbReference>
<dbReference type="InterPro" id="IPR008920">
    <property type="entry name" value="TF_FadR/GntR_C"/>
</dbReference>
<feature type="domain" description="HTH gntR-type" evidence="4">
    <location>
        <begin position="6"/>
        <end position="74"/>
    </location>
</feature>
<dbReference type="PROSITE" id="PS50949">
    <property type="entry name" value="HTH_GNTR"/>
    <property type="match status" value="1"/>
</dbReference>
<gene>
    <name evidence="5" type="ORF">D1B32_04685</name>
</gene>